<protein>
    <recommendedName>
        <fullName evidence="1">Neurotransmitter-gated ion-channel ligand-binding domain-containing protein</fullName>
    </recommendedName>
</protein>
<reference evidence="2" key="1">
    <citation type="submission" date="2020-11" db="EMBL/GenBank/DDBJ databases">
        <authorList>
            <person name="Tran Van P."/>
        </authorList>
    </citation>
    <scope>NUCLEOTIDE SEQUENCE</scope>
</reference>
<dbReference type="GO" id="GO:0016020">
    <property type="term" value="C:membrane"/>
    <property type="evidence" value="ECO:0007669"/>
    <property type="project" value="InterPro"/>
</dbReference>
<dbReference type="InterPro" id="IPR006202">
    <property type="entry name" value="Neur_chan_lig-bd"/>
</dbReference>
<dbReference type="OrthoDB" id="6514602at2759"/>
<dbReference type="EMBL" id="CAJPVJ010008192">
    <property type="protein sequence ID" value="CAG2171765.1"/>
    <property type="molecule type" value="Genomic_DNA"/>
</dbReference>
<gene>
    <name evidence="2" type="ORF">ONB1V03_LOCUS11225</name>
</gene>
<dbReference type="Proteomes" id="UP000728032">
    <property type="component" value="Unassembled WGS sequence"/>
</dbReference>
<dbReference type="Gene3D" id="2.70.170.10">
    <property type="entry name" value="Neurotransmitter-gated ion-channel ligand-binding domain"/>
    <property type="match status" value="1"/>
</dbReference>
<evidence type="ECO:0000259" key="1">
    <source>
        <dbReference type="Pfam" id="PF02931"/>
    </source>
</evidence>
<name>A0A7R9M6N5_9ACAR</name>
<evidence type="ECO:0000313" key="3">
    <source>
        <dbReference type="Proteomes" id="UP000728032"/>
    </source>
</evidence>
<sequence length="150" mass="17447">MDATDELPVPSQVILSDIYKTEKEILDTILNKNVYDMRIIPRQYNESTKTSGPVVVRTNSYIRGIQYIDTQTMTYKMQITFRLQWQDPRLKFDDLNGQIRYLVLNDMTRIWIPDVFFSNSLSTESHTDLVPNLLIRIYSNGNGPPLSIIV</sequence>
<accession>A0A7R9M6N5</accession>
<dbReference type="Pfam" id="PF02931">
    <property type="entry name" value="Neur_chan_LBD"/>
    <property type="match status" value="1"/>
</dbReference>
<feature type="domain" description="Neurotransmitter-gated ion-channel ligand-binding" evidence="1">
    <location>
        <begin position="22"/>
        <end position="142"/>
    </location>
</feature>
<dbReference type="GO" id="GO:0005230">
    <property type="term" value="F:extracellular ligand-gated monoatomic ion channel activity"/>
    <property type="evidence" value="ECO:0007669"/>
    <property type="project" value="InterPro"/>
</dbReference>
<organism evidence="2">
    <name type="scientific">Oppiella nova</name>
    <dbReference type="NCBI Taxonomy" id="334625"/>
    <lineage>
        <taxon>Eukaryota</taxon>
        <taxon>Metazoa</taxon>
        <taxon>Ecdysozoa</taxon>
        <taxon>Arthropoda</taxon>
        <taxon>Chelicerata</taxon>
        <taxon>Arachnida</taxon>
        <taxon>Acari</taxon>
        <taxon>Acariformes</taxon>
        <taxon>Sarcoptiformes</taxon>
        <taxon>Oribatida</taxon>
        <taxon>Brachypylina</taxon>
        <taxon>Oppioidea</taxon>
        <taxon>Oppiidae</taxon>
        <taxon>Oppiella</taxon>
    </lineage>
</organism>
<dbReference type="AlphaFoldDB" id="A0A7R9M6N5"/>
<evidence type="ECO:0000313" key="2">
    <source>
        <dbReference type="EMBL" id="CAD7654578.1"/>
    </source>
</evidence>
<keyword evidence="3" id="KW-1185">Reference proteome</keyword>
<dbReference type="SUPFAM" id="SSF63712">
    <property type="entry name" value="Nicotinic receptor ligand binding domain-like"/>
    <property type="match status" value="1"/>
</dbReference>
<dbReference type="EMBL" id="OC923017">
    <property type="protein sequence ID" value="CAD7654578.1"/>
    <property type="molecule type" value="Genomic_DNA"/>
</dbReference>
<proteinExistence type="predicted"/>
<dbReference type="InterPro" id="IPR036734">
    <property type="entry name" value="Neur_chan_lig-bd_sf"/>
</dbReference>